<dbReference type="EMBL" id="KK785346">
    <property type="protein sequence ID" value="KDO43904.1"/>
    <property type="molecule type" value="Genomic_DNA"/>
</dbReference>
<evidence type="ECO:0000256" key="4">
    <source>
        <dbReference type="ARBA" id="ARBA00022989"/>
    </source>
</evidence>
<proteinExistence type="inferred from homology"/>
<keyword evidence="3 6" id="KW-0812">Transmembrane</keyword>
<feature type="transmembrane region" description="Helical" evidence="6">
    <location>
        <begin position="49"/>
        <end position="71"/>
    </location>
</feature>
<comment type="subcellular location">
    <subcellularLocation>
        <location evidence="1">Membrane</location>
        <topology evidence="1">Multi-pass membrane protein</topology>
    </subcellularLocation>
</comment>
<keyword evidence="5 6" id="KW-0472">Membrane</keyword>
<dbReference type="InterPro" id="IPR044644">
    <property type="entry name" value="DinF-like"/>
</dbReference>
<dbReference type="PANTHER" id="PTHR42893">
    <property type="entry name" value="PROTEIN DETOXIFICATION 44, CHLOROPLASTIC-RELATED"/>
    <property type="match status" value="1"/>
</dbReference>
<gene>
    <name evidence="7" type="ORF">CISIN_1g0086951mg</name>
</gene>
<dbReference type="AlphaFoldDB" id="A0A067DLN5"/>
<comment type="similarity">
    <text evidence="2">Belongs to the multi antimicrobial extrusion (MATE) (TC 2.A.66.1) family.</text>
</comment>
<evidence type="ECO:0000256" key="6">
    <source>
        <dbReference type="SAM" id="Phobius"/>
    </source>
</evidence>
<keyword evidence="4 6" id="KW-1133">Transmembrane helix</keyword>
<evidence type="ECO:0000313" key="8">
    <source>
        <dbReference type="Proteomes" id="UP000027120"/>
    </source>
</evidence>
<dbReference type="Proteomes" id="UP000027120">
    <property type="component" value="Unassembled WGS sequence"/>
</dbReference>
<protein>
    <recommendedName>
        <fullName evidence="9">Polysaccharide biosynthesis protein C-terminal domain-containing protein</fullName>
    </recommendedName>
</protein>
<keyword evidence="8" id="KW-1185">Reference proteome</keyword>
<evidence type="ECO:0008006" key="9">
    <source>
        <dbReference type="Google" id="ProtNLM"/>
    </source>
</evidence>
<name>A0A067DLN5_CITSI</name>
<feature type="non-terminal residue" evidence="7">
    <location>
        <position position="1"/>
    </location>
</feature>
<evidence type="ECO:0000256" key="3">
    <source>
        <dbReference type="ARBA" id="ARBA00022692"/>
    </source>
</evidence>
<evidence type="ECO:0000256" key="5">
    <source>
        <dbReference type="ARBA" id="ARBA00023136"/>
    </source>
</evidence>
<dbReference type="PANTHER" id="PTHR42893:SF42">
    <property type="entry name" value="PROTEIN DETOXIFICATION"/>
    <property type="match status" value="1"/>
</dbReference>
<sequence>IRGLAWPAVLTGWVAQSASLGMKDSWGPLKALVVASAVNGIGDIVLCRFLGYGIAGAAWATMASQVIAAYMMIINLNQKGYNAFAISIPLPSELLAIFELAAPVFVMMMSKVAFFTLLTYFATSMGTITLAAHQVMIQTLMMCTVWGEPLAQTAQSFMPEFLYGMNRNLAKHGCC</sequence>
<feature type="transmembrane region" description="Helical" evidence="6">
    <location>
        <begin position="112"/>
        <end position="132"/>
    </location>
</feature>
<evidence type="ECO:0000256" key="2">
    <source>
        <dbReference type="ARBA" id="ARBA00010199"/>
    </source>
</evidence>
<reference evidence="7 8" key="1">
    <citation type="submission" date="2014-04" db="EMBL/GenBank/DDBJ databases">
        <authorList>
            <consortium name="International Citrus Genome Consortium"/>
            <person name="Gmitter F."/>
            <person name="Chen C."/>
            <person name="Farmerie W."/>
            <person name="Harkins T."/>
            <person name="Desany B."/>
            <person name="Mohiuddin M."/>
            <person name="Kodira C."/>
            <person name="Borodovsky M."/>
            <person name="Lomsadze A."/>
            <person name="Burns P."/>
            <person name="Jenkins J."/>
            <person name="Prochnik S."/>
            <person name="Shu S."/>
            <person name="Chapman J."/>
            <person name="Pitluck S."/>
            <person name="Schmutz J."/>
            <person name="Rokhsar D."/>
        </authorList>
    </citation>
    <scope>NUCLEOTIDE SEQUENCE</scope>
</reference>
<organism evidence="7 8">
    <name type="scientific">Citrus sinensis</name>
    <name type="common">Sweet orange</name>
    <name type="synonym">Citrus aurantium var. sinensis</name>
    <dbReference type="NCBI Taxonomy" id="2711"/>
    <lineage>
        <taxon>Eukaryota</taxon>
        <taxon>Viridiplantae</taxon>
        <taxon>Streptophyta</taxon>
        <taxon>Embryophyta</taxon>
        <taxon>Tracheophyta</taxon>
        <taxon>Spermatophyta</taxon>
        <taxon>Magnoliopsida</taxon>
        <taxon>eudicotyledons</taxon>
        <taxon>Gunneridae</taxon>
        <taxon>Pentapetalae</taxon>
        <taxon>rosids</taxon>
        <taxon>malvids</taxon>
        <taxon>Sapindales</taxon>
        <taxon>Rutaceae</taxon>
        <taxon>Aurantioideae</taxon>
        <taxon>Citrus</taxon>
    </lineage>
</organism>
<accession>A0A067DLN5</accession>
<dbReference type="GO" id="GO:0016020">
    <property type="term" value="C:membrane"/>
    <property type="evidence" value="ECO:0007669"/>
    <property type="project" value="UniProtKB-SubCell"/>
</dbReference>
<feature type="transmembrane region" description="Helical" evidence="6">
    <location>
        <begin position="83"/>
        <end position="106"/>
    </location>
</feature>
<evidence type="ECO:0000313" key="7">
    <source>
        <dbReference type="EMBL" id="KDO43904.1"/>
    </source>
</evidence>
<evidence type="ECO:0000256" key="1">
    <source>
        <dbReference type="ARBA" id="ARBA00004141"/>
    </source>
</evidence>